<evidence type="ECO:0000313" key="2">
    <source>
        <dbReference type="EMBL" id="GAA1881344.1"/>
    </source>
</evidence>
<proteinExistence type="predicted"/>
<evidence type="ECO:0000313" key="3">
    <source>
        <dbReference type="Proteomes" id="UP001500449"/>
    </source>
</evidence>
<protein>
    <submittedName>
        <fullName evidence="2">Uncharacterized protein</fullName>
    </submittedName>
</protein>
<feature type="region of interest" description="Disordered" evidence="1">
    <location>
        <begin position="1"/>
        <end position="114"/>
    </location>
</feature>
<organism evidence="2 3">
    <name type="scientific">Pseudonocardia ailaonensis</name>
    <dbReference type="NCBI Taxonomy" id="367279"/>
    <lineage>
        <taxon>Bacteria</taxon>
        <taxon>Bacillati</taxon>
        <taxon>Actinomycetota</taxon>
        <taxon>Actinomycetes</taxon>
        <taxon>Pseudonocardiales</taxon>
        <taxon>Pseudonocardiaceae</taxon>
        <taxon>Pseudonocardia</taxon>
    </lineage>
</organism>
<accession>A0ABN2NPY8</accession>
<evidence type="ECO:0000256" key="1">
    <source>
        <dbReference type="SAM" id="MobiDB-lite"/>
    </source>
</evidence>
<reference evidence="2 3" key="1">
    <citation type="journal article" date="2019" name="Int. J. Syst. Evol. Microbiol.">
        <title>The Global Catalogue of Microorganisms (GCM) 10K type strain sequencing project: providing services to taxonomists for standard genome sequencing and annotation.</title>
        <authorList>
            <consortium name="The Broad Institute Genomics Platform"/>
            <consortium name="The Broad Institute Genome Sequencing Center for Infectious Disease"/>
            <person name="Wu L."/>
            <person name="Ma J."/>
        </authorList>
    </citation>
    <scope>NUCLEOTIDE SEQUENCE [LARGE SCALE GENOMIC DNA]</scope>
    <source>
        <strain evidence="2 3">JCM 16009</strain>
    </source>
</reference>
<feature type="compositionally biased region" description="Basic and acidic residues" evidence="1">
    <location>
        <begin position="25"/>
        <end position="76"/>
    </location>
</feature>
<dbReference type="EMBL" id="BAAAQK010000034">
    <property type="protein sequence ID" value="GAA1881344.1"/>
    <property type="molecule type" value="Genomic_DNA"/>
</dbReference>
<comment type="caution">
    <text evidence="2">The sequence shown here is derived from an EMBL/GenBank/DDBJ whole genome shotgun (WGS) entry which is preliminary data.</text>
</comment>
<feature type="compositionally biased region" description="Low complexity" evidence="1">
    <location>
        <begin position="8"/>
        <end position="24"/>
    </location>
</feature>
<gene>
    <name evidence="2" type="ORF">GCM10009836_73290</name>
</gene>
<keyword evidence="3" id="KW-1185">Reference proteome</keyword>
<feature type="compositionally biased region" description="Polar residues" evidence="1">
    <location>
        <begin position="82"/>
        <end position="95"/>
    </location>
</feature>
<sequence>MTTKVRIAPSAASPATTTSAVATPRGEEQRDGHRHDDGREVRHDLPQDVERTGDREDPPGDRTADPQDPGHGRPDAVRCPFSSGTQPSRVGSRSGTARDGWRLVVGAGGRGHGI</sequence>
<name>A0ABN2NPY8_9PSEU</name>
<dbReference type="Proteomes" id="UP001500449">
    <property type="component" value="Unassembled WGS sequence"/>
</dbReference>